<evidence type="ECO:0000313" key="6">
    <source>
        <dbReference type="Proteomes" id="UP000253970"/>
    </source>
</evidence>
<dbReference type="Pfam" id="PF00037">
    <property type="entry name" value="Fer4"/>
    <property type="match status" value="1"/>
</dbReference>
<protein>
    <submittedName>
        <fullName evidence="5">4Fe-4S ferredoxin</fullName>
    </submittedName>
</protein>
<dbReference type="RefSeq" id="WP_114533991.1">
    <property type="nucleotide sequence ID" value="NZ_PPTU01000012.1"/>
</dbReference>
<gene>
    <name evidence="5" type="ORF">C1875_09015</name>
</gene>
<dbReference type="Pfam" id="PF12838">
    <property type="entry name" value="Fer4_7"/>
    <property type="match status" value="1"/>
</dbReference>
<dbReference type="PROSITE" id="PS00198">
    <property type="entry name" value="4FE4S_FER_1"/>
    <property type="match status" value="2"/>
</dbReference>
<proteinExistence type="predicted"/>
<keyword evidence="3" id="KW-0411">Iron-sulfur</keyword>
<dbReference type="InterPro" id="IPR006311">
    <property type="entry name" value="TAT_signal"/>
</dbReference>
<accession>A0A369MDD7</accession>
<organism evidence="5 6">
    <name type="scientific">Eggerthella lenta</name>
    <name type="common">Eubacterium lentum</name>
    <dbReference type="NCBI Taxonomy" id="84112"/>
    <lineage>
        <taxon>Bacteria</taxon>
        <taxon>Bacillati</taxon>
        <taxon>Actinomycetota</taxon>
        <taxon>Coriobacteriia</taxon>
        <taxon>Eggerthellales</taxon>
        <taxon>Eggerthellaceae</taxon>
        <taxon>Eggerthella</taxon>
    </lineage>
</organism>
<dbReference type="Proteomes" id="UP000253970">
    <property type="component" value="Unassembled WGS sequence"/>
</dbReference>
<evidence type="ECO:0000259" key="4">
    <source>
        <dbReference type="PROSITE" id="PS51379"/>
    </source>
</evidence>
<reference evidence="5 6" key="1">
    <citation type="journal article" date="2018" name="Elife">
        <title>Discovery and characterization of a prevalent human gut bacterial enzyme sufficient for the inactivation of a family of plant toxins.</title>
        <authorList>
            <person name="Koppel N."/>
            <person name="Bisanz J.E."/>
            <person name="Pandelia M.E."/>
            <person name="Turnbaugh P.J."/>
            <person name="Balskus E.P."/>
        </authorList>
    </citation>
    <scope>NUCLEOTIDE SEQUENCE [LARGE SCALE GENOMIC DNA]</scope>
    <source>
        <strain evidence="5 6">W1 BHI 6</strain>
    </source>
</reference>
<comment type="caution">
    <text evidence="5">The sequence shown here is derived from an EMBL/GenBank/DDBJ whole genome shotgun (WGS) entry which is preliminary data.</text>
</comment>
<evidence type="ECO:0000256" key="3">
    <source>
        <dbReference type="ARBA" id="ARBA00023014"/>
    </source>
</evidence>
<dbReference type="GO" id="GO:0051536">
    <property type="term" value="F:iron-sulfur cluster binding"/>
    <property type="evidence" value="ECO:0007669"/>
    <property type="project" value="UniProtKB-KW"/>
</dbReference>
<feature type="domain" description="4Fe-4S ferredoxin-type" evidence="4">
    <location>
        <begin position="80"/>
        <end position="111"/>
    </location>
</feature>
<dbReference type="PROSITE" id="PS51318">
    <property type="entry name" value="TAT"/>
    <property type="match status" value="1"/>
</dbReference>
<feature type="domain" description="4Fe-4S ferredoxin-type" evidence="4">
    <location>
        <begin position="152"/>
        <end position="181"/>
    </location>
</feature>
<dbReference type="PROSITE" id="PS51379">
    <property type="entry name" value="4FE4S_FER_2"/>
    <property type="match status" value="3"/>
</dbReference>
<name>A0A369MDD7_EGGLN</name>
<feature type="domain" description="4Fe-4S ferredoxin-type" evidence="4">
    <location>
        <begin position="42"/>
        <end position="72"/>
    </location>
</feature>
<keyword evidence="1" id="KW-0479">Metal-binding</keyword>
<evidence type="ECO:0000256" key="1">
    <source>
        <dbReference type="ARBA" id="ARBA00022723"/>
    </source>
</evidence>
<dbReference type="EMBL" id="PPTU01000012">
    <property type="protein sequence ID" value="RDB69777.1"/>
    <property type="molecule type" value="Genomic_DNA"/>
</dbReference>
<evidence type="ECO:0000256" key="2">
    <source>
        <dbReference type="ARBA" id="ARBA00023004"/>
    </source>
</evidence>
<keyword evidence="2" id="KW-0408">Iron</keyword>
<dbReference type="GO" id="GO:0046872">
    <property type="term" value="F:metal ion binding"/>
    <property type="evidence" value="ECO:0007669"/>
    <property type="project" value="UniProtKB-KW"/>
</dbReference>
<dbReference type="SUPFAM" id="SSF54862">
    <property type="entry name" value="4Fe-4S ferredoxins"/>
    <property type="match status" value="1"/>
</dbReference>
<dbReference type="InterPro" id="IPR017900">
    <property type="entry name" value="4Fe4S_Fe_S_CS"/>
</dbReference>
<dbReference type="Gene3D" id="3.30.70.20">
    <property type="match status" value="2"/>
</dbReference>
<sequence>MGASITRRSILAGAGAVAGMLALGGFSRAFAGEGAPVRPPGGQDEARLQALCVKCDRCRSACPRGCVVAASVSDGFLGARTPKLDFHRGFCDFCNRCIESCPTGALAPFDPMAGKLGVARLDASLCLAYTSGACDACKGSCAYEALAFGESGLPSVDEARCNGCGACVDACEVNVYRAFDGSRERALEVAREAG</sequence>
<dbReference type="CDD" id="cd16373">
    <property type="entry name" value="DMSOR_beta_like"/>
    <property type="match status" value="1"/>
</dbReference>
<dbReference type="AlphaFoldDB" id="A0A369MDD7"/>
<evidence type="ECO:0000313" key="5">
    <source>
        <dbReference type="EMBL" id="RDB69777.1"/>
    </source>
</evidence>
<dbReference type="InterPro" id="IPR017896">
    <property type="entry name" value="4Fe4S_Fe-S-bd"/>
</dbReference>